<feature type="compositionally biased region" description="Low complexity" evidence="5">
    <location>
        <begin position="674"/>
        <end position="687"/>
    </location>
</feature>
<accession>A0AAF0DMP0</accession>
<dbReference type="InterPro" id="IPR052602">
    <property type="entry name" value="Growth_transcription_reg"/>
</dbReference>
<feature type="region of interest" description="Disordered" evidence="5">
    <location>
        <begin position="670"/>
        <end position="719"/>
    </location>
</feature>
<feature type="coiled-coil region" evidence="4">
    <location>
        <begin position="770"/>
        <end position="870"/>
    </location>
</feature>
<evidence type="ECO:0000256" key="5">
    <source>
        <dbReference type="SAM" id="MobiDB-lite"/>
    </source>
</evidence>
<reference evidence="7" key="1">
    <citation type="submission" date="2023-03" db="EMBL/GenBank/DDBJ databases">
        <title>Emydomyces testavorans Genome Sequence.</title>
        <authorList>
            <person name="Hoyer L."/>
        </authorList>
    </citation>
    <scope>NUCLEOTIDE SEQUENCE</scope>
    <source>
        <strain evidence="7">16-2883</strain>
    </source>
</reference>
<proteinExistence type="predicted"/>
<dbReference type="InterPro" id="IPR022092">
    <property type="entry name" value="TMF_DNA-bd"/>
</dbReference>
<dbReference type="GO" id="GO:0005783">
    <property type="term" value="C:endoplasmic reticulum"/>
    <property type="evidence" value="ECO:0007669"/>
    <property type="project" value="TreeGrafter"/>
</dbReference>
<organism evidence="7 8">
    <name type="scientific">Emydomyces testavorans</name>
    <dbReference type="NCBI Taxonomy" id="2070801"/>
    <lineage>
        <taxon>Eukaryota</taxon>
        <taxon>Fungi</taxon>
        <taxon>Dikarya</taxon>
        <taxon>Ascomycota</taxon>
        <taxon>Pezizomycotina</taxon>
        <taxon>Eurotiomycetes</taxon>
        <taxon>Eurotiomycetidae</taxon>
        <taxon>Onygenales</taxon>
        <taxon>Nannizziopsiaceae</taxon>
        <taxon>Emydomyces</taxon>
    </lineage>
</organism>
<feature type="compositionally biased region" description="Low complexity" evidence="5">
    <location>
        <begin position="97"/>
        <end position="112"/>
    </location>
</feature>
<feature type="compositionally biased region" description="Polar residues" evidence="5">
    <location>
        <begin position="146"/>
        <end position="159"/>
    </location>
</feature>
<dbReference type="Pfam" id="PF12325">
    <property type="entry name" value="TMF_TATA_bd"/>
    <property type="match status" value="1"/>
</dbReference>
<evidence type="ECO:0000256" key="2">
    <source>
        <dbReference type="ARBA" id="ARBA00023034"/>
    </source>
</evidence>
<dbReference type="EMBL" id="CP120631">
    <property type="protein sequence ID" value="WEW61651.1"/>
    <property type="molecule type" value="Genomic_DNA"/>
</dbReference>
<evidence type="ECO:0000313" key="7">
    <source>
        <dbReference type="EMBL" id="WEW61651.1"/>
    </source>
</evidence>
<feature type="compositionally biased region" description="Polar residues" evidence="5">
    <location>
        <begin position="692"/>
        <end position="706"/>
    </location>
</feature>
<sequence length="873" mass="97393">MSTNSQPAKSSKWSVGSFLQQAVAGVESRLDTILADNDDNAQTREDDKKEKPAGQPTVLDRKRSTKSPSAATSRSSSSPRTNDRLQEKLARAMVKQGGSSTNVASNSSSGAPSPTPSPLPLAESRTSVDTNLESLEALDRADNGPASLSNIEPGTSTHRTSGEMLEQLEEKAGTEPRKSTSSDRENTRSSPTKLERQDDSIPAIGVTAPPNDQNIGLEPALSLLKAEHEAAEAQWQEEMHSYIEKIDALQAKLKYLAKEAAESARIAAVSASPGSLEMKLLEKDERIAALMEEGQKLSKTELEHRATIKKLRQYIADNTKSQAESKRRMEKAERDLLKAEDRAQRFKQAEQRALSKLSSQSKLEKDLETVTAERDRFNEKIADLNRQLNKAVSRAEAAERKALSQSSEAESRRVAELKDDLSSAKIEREISEEKLRRETRDLKESLEREKERGRVQEMELRGELSVLESKMETLRARAEEASSSSTGDAQAKLLRQIERLQTQYAVARENWNGIESSLMSRLANVEKERDELARREGDLRRKVRESVSRIVLDRSFGDDVLTTPEQNLKAKRIEGEVENSREVIQELERSLGKTGQEVKKLAQKLGKAEDDLFQANQNFAAQMELQEATWSQRLEEEKLKWHEQLPASPPYLHTHSESPVLNRKLEVPATIPDRPSSSRSSILSILPPGQNTPPRQNSYSSLNSGPSLRHPSHDTSSASLELPSVQTLEPEEYFAGALSPATPSVPGTHRGINDIVSVSTVAAGPSVQLVERMSATVRRLESERAAFKDELACIATQRDEARQEVVELMKEAEEKRECDKRIQELEAAVRDLDERYQTTLEMLGEKSELVEEQKADIEDLKKIYRELVESTMK</sequence>
<keyword evidence="3 4" id="KW-0175">Coiled coil</keyword>
<dbReference type="PANTHER" id="PTHR46515">
    <property type="entry name" value="TATA ELEMENT MODULATORY FACTOR TMF1"/>
    <property type="match status" value="1"/>
</dbReference>
<evidence type="ECO:0000256" key="4">
    <source>
        <dbReference type="SAM" id="Coils"/>
    </source>
</evidence>
<dbReference type="PANTHER" id="PTHR46515:SF1">
    <property type="entry name" value="TATA ELEMENT MODULATORY FACTOR"/>
    <property type="match status" value="1"/>
</dbReference>
<keyword evidence="8" id="KW-1185">Reference proteome</keyword>
<evidence type="ECO:0000256" key="3">
    <source>
        <dbReference type="ARBA" id="ARBA00023054"/>
    </source>
</evidence>
<feature type="domain" description="TATA element modulatory factor 1 TATA binding" evidence="6">
    <location>
        <begin position="757"/>
        <end position="870"/>
    </location>
</feature>
<feature type="compositionally biased region" description="Basic and acidic residues" evidence="5">
    <location>
        <begin position="81"/>
        <end position="90"/>
    </location>
</feature>
<dbReference type="Pfam" id="PF12329">
    <property type="entry name" value="TMF_DNA_bd"/>
    <property type="match status" value="1"/>
</dbReference>
<dbReference type="AlphaFoldDB" id="A0AAF0DMP0"/>
<comment type="subcellular location">
    <subcellularLocation>
        <location evidence="1">Golgi apparatus</location>
    </subcellularLocation>
</comment>
<feature type="region of interest" description="Disordered" evidence="5">
    <location>
        <begin position="30"/>
        <end position="214"/>
    </location>
</feature>
<protein>
    <recommendedName>
        <fullName evidence="6">TATA element modulatory factor 1 TATA binding domain-containing protein</fullName>
    </recommendedName>
</protein>
<feature type="compositionally biased region" description="Basic and acidic residues" evidence="5">
    <location>
        <begin position="409"/>
        <end position="454"/>
    </location>
</feature>
<evidence type="ECO:0000313" key="8">
    <source>
        <dbReference type="Proteomes" id="UP001219355"/>
    </source>
</evidence>
<feature type="region of interest" description="Disordered" evidence="5">
    <location>
        <begin position="396"/>
        <end position="454"/>
    </location>
</feature>
<feature type="compositionally biased region" description="Basic and acidic residues" evidence="5">
    <location>
        <begin position="168"/>
        <end position="199"/>
    </location>
</feature>
<feature type="coiled-coil region" evidence="4">
    <location>
        <begin position="570"/>
        <end position="618"/>
    </location>
</feature>
<dbReference type="Proteomes" id="UP001219355">
    <property type="component" value="Chromosome 5"/>
</dbReference>
<feature type="compositionally biased region" description="Basic and acidic residues" evidence="5">
    <location>
        <begin position="41"/>
        <end position="52"/>
    </location>
</feature>
<dbReference type="GO" id="GO:0005794">
    <property type="term" value="C:Golgi apparatus"/>
    <property type="evidence" value="ECO:0007669"/>
    <property type="project" value="UniProtKB-SubCell"/>
</dbReference>
<feature type="coiled-coil region" evidence="4">
    <location>
        <begin position="232"/>
        <end position="259"/>
    </location>
</feature>
<gene>
    <name evidence="7" type="ORF">PRK78_007143</name>
</gene>
<dbReference type="InterPro" id="IPR022091">
    <property type="entry name" value="TMF_TATA-bd"/>
</dbReference>
<evidence type="ECO:0000259" key="6">
    <source>
        <dbReference type="Pfam" id="PF12325"/>
    </source>
</evidence>
<evidence type="ECO:0000256" key="1">
    <source>
        <dbReference type="ARBA" id="ARBA00004555"/>
    </source>
</evidence>
<keyword evidence="2" id="KW-0333">Golgi apparatus</keyword>
<name>A0AAF0DMP0_9EURO</name>
<feature type="compositionally biased region" description="Low complexity" evidence="5">
    <location>
        <begin position="66"/>
        <end position="79"/>
    </location>
</feature>